<keyword evidence="1" id="KW-0880">Kelch repeat</keyword>
<evidence type="ECO:0000256" key="1">
    <source>
        <dbReference type="ARBA" id="ARBA00022441"/>
    </source>
</evidence>
<evidence type="ECO:0000313" key="5">
    <source>
        <dbReference type="EMBL" id="HFJ53779.1"/>
    </source>
</evidence>
<dbReference type="AlphaFoldDB" id="A0A7C3IXS9"/>
<dbReference type="Pfam" id="PF01344">
    <property type="entry name" value="Kelch_1"/>
    <property type="match status" value="1"/>
</dbReference>
<feature type="chain" id="PRO_5039870624" evidence="3">
    <location>
        <begin position="26"/>
        <end position="744"/>
    </location>
</feature>
<dbReference type="PANTHER" id="PTHR46344:SF27">
    <property type="entry name" value="KELCH REPEAT SUPERFAMILY PROTEIN"/>
    <property type="match status" value="1"/>
</dbReference>
<dbReference type="InterPro" id="IPR011043">
    <property type="entry name" value="Gal_Oxase/kelch_b-propeller"/>
</dbReference>
<dbReference type="Gene3D" id="2.120.10.80">
    <property type="entry name" value="Kelch-type beta propeller"/>
    <property type="match status" value="2"/>
</dbReference>
<comment type="caution">
    <text evidence="5">The sequence shown here is derived from an EMBL/GenBank/DDBJ whole genome shotgun (WGS) entry which is preliminary data.</text>
</comment>
<organism evidence="5">
    <name type="scientific">candidate division WOR-3 bacterium</name>
    <dbReference type="NCBI Taxonomy" id="2052148"/>
    <lineage>
        <taxon>Bacteria</taxon>
        <taxon>Bacteria division WOR-3</taxon>
    </lineage>
</organism>
<dbReference type="PANTHER" id="PTHR46344">
    <property type="entry name" value="OS02G0202900 PROTEIN"/>
    <property type="match status" value="1"/>
</dbReference>
<keyword evidence="2" id="KW-0677">Repeat</keyword>
<dbReference type="EMBL" id="DSTU01000004">
    <property type="protein sequence ID" value="HFJ53779.1"/>
    <property type="molecule type" value="Genomic_DNA"/>
</dbReference>
<feature type="signal peptide" evidence="3">
    <location>
        <begin position="1"/>
        <end position="25"/>
    </location>
</feature>
<dbReference type="InterPro" id="IPR006652">
    <property type="entry name" value="Kelch_1"/>
</dbReference>
<dbReference type="EMBL" id="DSLG01000008">
    <property type="protein sequence ID" value="HEA87941.1"/>
    <property type="molecule type" value="Genomic_DNA"/>
</dbReference>
<evidence type="ECO:0000313" key="4">
    <source>
        <dbReference type="EMBL" id="HEA87941.1"/>
    </source>
</evidence>
<protein>
    <submittedName>
        <fullName evidence="5">T9SS C-terminal target domain-containing protein</fullName>
    </submittedName>
</protein>
<keyword evidence="3" id="KW-0732">Signal</keyword>
<dbReference type="SUPFAM" id="SSF50965">
    <property type="entry name" value="Galactose oxidase, central domain"/>
    <property type="match status" value="1"/>
</dbReference>
<dbReference type="SMART" id="SM00612">
    <property type="entry name" value="Kelch"/>
    <property type="match status" value="5"/>
</dbReference>
<accession>A0A7C3IXS9</accession>
<evidence type="ECO:0000256" key="3">
    <source>
        <dbReference type="SAM" id="SignalP"/>
    </source>
</evidence>
<dbReference type="Pfam" id="PF24681">
    <property type="entry name" value="Kelch_KLHDC2_KLHL20_DRC7"/>
    <property type="match status" value="1"/>
</dbReference>
<reference evidence="5" key="1">
    <citation type="journal article" date="2020" name="mSystems">
        <title>Genome- and Community-Level Interaction Insights into Carbon Utilization and Element Cycling Functions of Hydrothermarchaeota in Hydrothermal Sediment.</title>
        <authorList>
            <person name="Zhou Z."/>
            <person name="Liu Y."/>
            <person name="Xu W."/>
            <person name="Pan J."/>
            <person name="Luo Z.H."/>
            <person name="Li M."/>
        </authorList>
    </citation>
    <scope>NUCLEOTIDE SEQUENCE [LARGE SCALE GENOMIC DNA]</scope>
    <source>
        <strain evidence="4">SpSt-265</strain>
        <strain evidence="5">SpSt-465</strain>
    </source>
</reference>
<dbReference type="InterPro" id="IPR015915">
    <property type="entry name" value="Kelch-typ_b-propeller"/>
</dbReference>
<sequence length="744" mass="81447">MKRYPLLICLLIGATLALNLSASDADTRSSGRLLPDKEATATLADRDGGSFGMVWSRRQSSPPPGRYWCPGTGVVRDTIYFLGGRVDYGGGNTNSTRTIWAYVPATNSWITTGLPTLLVPRRAGGGGRIGNKIYVAGGRDSTHTTLNTCEEFDVDTKTVTQKAPMPGAGCWACASAVAGDKLYIIGDENNSGNTYEYDPAANQWYTKASLPAGRGWAAAAGAQGRVYVFGGSDAAGNTLSDCWEFNPANNTWTQKAAMPGPRIYHSAVTYNDTLIFVIGGADDGAAYADSLVYCYHVPSNTWRVMTPMPTSRGWLMANQVGDAIYASLGSDCSTPTYLTVNEQARFLQHDVGVARLSPANRTPPNQQAVFKMLVRNYGENTEDFTVRMVVYDSIAGNNVIEEEKPVTGLGPADSLWVVFDSLTPASGNVYLVTASVSLTGDENPLNDTLRTRVEVRMGSDPDGFGYIYETTQEPGDTVRFFWIDPTAGTPVTDWSPNADDGYSVRSLPFTFRYYDQYLNTINICTNGFLETSTLTSFSNTSFPTAITNHIAGWWDDLDLRSAGTVYQYNDPAGQYVVFAWVNVPRYNAPAETQTFEIALYRNGVIRYNYLSMNGTLNSNTVGIQGLDGSSNWYHQYVYNGVPAHHTVDDSVAIIFYYPPYLGTEETTTPEVRNSRLPTIFAGHELEVPAEFHRGRITICDVSGSVLNAVNGARRLNLQQLPFGVYLIRLENGTDTATWKLIRMK</sequence>
<evidence type="ECO:0000256" key="2">
    <source>
        <dbReference type="ARBA" id="ARBA00022737"/>
    </source>
</evidence>
<gene>
    <name evidence="4" type="ORF">ENP94_08075</name>
    <name evidence="5" type="ORF">ENS16_03720</name>
</gene>
<name>A0A7C3IXS9_UNCW3</name>
<proteinExistence type="predicted"/>